<gene>
    <name evidence="1" type="ORF">DFR40_0124</name>
</gene>
<proteinExistence type="predicted"/>
<dbReference type="RefSeq" id="WP_121456554.1">
    <property type="nucleotide sequence ID" value="NZ_RBXP01000001.1"/>
</dbReference>
<dbReference type="InterPro" id="IPR008840">
    <property type="entry name" value="Sipho_Gp157"/>
</dbReference>
<name>A0A495WPV4_9RHOO</name>
<dbReference type="EMBL" id="RBXP01000001">
    <property type="protein sequence ID" value="RKT63074.1"/>
    <property type="molecule type" value="Genomic_DNA"/>
</dbReference>
<evidence type="ECO:0000313" key="1">
    <source>
        <dbReference type="EMBL" id="RKT63074.1"/>
    </source>
</evidence>
<dbReference type="Proteomes" id="UP000270626">
    <property type="component" value="Unassembled WGS sequence"/>
</dbReference>
<accession>A0A495WPV4</accession>
<evidence type="ECO:0000313" key="2">
    <source>
        <dbReference type="Proteomes" id="UP000270626"/>
    </source>
</evidence>
<reference evidence="1 2" key="1">
    <citation type="submission" date="2018-10" db="EMBL/GenBank/DDBJ databases">
        <title>Genomic Encyclopedia of Type Strains, Phase IV (KMG-IV): sequencing the most valuable type-strain genomes for metagenomic binning, comparative biology and taxonomic classification.</title>
        <authorList>
            <person name="Goeker M."/>
        </authorList>
    </citation>
    <scope>NUCLEOTIDE SEQUENCE [LARGE SCALE GENOMIC DNA]</scope>
    <source>
        <strain evidence="1 2">DSM 23841</strain>
    </source>
</reference>
<organism evidence="1 2">
    <name type="scientific">Azonexus fungiphilus</name>
    <dbReference type="NCBI Taxonomy" id="146940"/>
    <lineage>
        <taxon>Bacteria</taxon>
        <taxon>Pseudomonadati</taxon>
        <taxon>Pseudomonadota</taxon>
        <taxon>Betaproteobacteria</taxon>
        <taxon>Rhodocyclales</taxon>
        <taxon>Azonexaceae</taxon>
        <taxon>Azonexus</taxon>
    </lineage>
</organism>
<dbReference type="Pfam" id="PF05565">
    <property type="entry name" value="Sipho_Gp157"/>
    <property type="match status" value="1"/>
</dbReference>
<dbReference type="OrthoDB" id="8611610at2"/>
<comment type="caution">
    <text evidence="1">The sequence shown here is derived from an EMBL/GenBank/DDBJ whole genome shotgun (WGS) entry which is preliminary data.</text>
</comment>
<dbReference type="AlphaFoldDB" id="A0A495WPV4"/>
<sequence length="164" mass="18558">MNKPLYRLADEYLALAKAMVDQELPDEVIADTLEGASGEIEEKAWNVAAMILQFEGETDMVRAAEKRMSVRRKSLENRLEWMRQYLLSNLLATGISEVSSPEFVVKVCDCPPRAVLDDEDAIPNTFKVEETIISVRKDEVRRALLDGEIIPGAHLERGRRLSIK</sequence>
<keyword evidence="2" id="KW-1185">Reference proteome</keyword>
<protein>
    <submittedName>
        <fullName evidence="1">Viral Gp157 protein</fullName>
    </submittedName>
</protein>